<keyword evidence="2" id="KW-1185">Reference proteome</keyword>
<accession>A0ABV6Z2M0</accession>
<evidence type="ECO:0000313" key="1">
    <source>
        <dbReference type="EMBL" id="MFC1852696.1"/>
    </source>
</evidence>
<protein>
    <recommendedName>
        <fullName evidence="3">Aspartate aminotransferase family protein</fullName>
    </recommendedName>
</protein>
<evidence type="ECO:0008006" key="3">
    <source>
        <dbReference type="Google" id="ProtNLM"/>
    </source>
</evidence>
<name>A0ABV6Z2M0_UNCC1</name>
<organism evidence="1 2">
    <name type="scientific">candidate division CSSED10-310 bacterium</name>
    <dbReference type="NCBI Taxonomy" id="2855610"/>
    <lineage>
        <taxon>Bacteria</taxon>
        <taxon>Bacteria division CSSED10-310</taxon>
    </lineage>
</organism>
<dbReference type="EMBL" id="JBHPBY010000351">
    <property type="protein sequence ID" value="MFC1852696.1"/>
    <property type="molecule type" value="Genomic_DNA"/>
</dbReference>
<comment type="caution">
    <text evidence="1">The sequence shown here is derived from an EMBL/GenBank/DDBJ whole genome shotgun (WGS) entry which is preliminary data.</text>
</comment>
<feature type="non-terminal residue" evidence="1">
    <location>
        <position position="1"/>
    </location>
</feature>
<reference evidence="1 2" key="1">
    <citation type="submission" date="2024-09" db="EMBL/GenBank/DDBJ databases">
        <title>Laminarin stimulates single cell rates of sulfate reduction while oxygen inhibits transcriptomic activity in coastal marine sediment.</title>
        <authorList>
            <person name="Lindsay M."/>
            <person name="Orcutt B."/>
            <person name="Emerson D."/>
            <person name="Stepanauskas R."/>
            <person name="D'Angelo T."/>
        </authorList>
    </citation>
    <scope>NUCLEOTIDE SEQUENCE [LARGE SCALE GENOMIC DNA]</scope>
    <source>
        <strain evidence="1">SAG AM-311-K15</strain>
    </source>
</reference>
<evidence type="ECO:0000313" key="2">
    <source>
        <dbReference type="Proteomes" id="UP001594351"/>
    </source>
</evidence>
<dbReference type="Proteomes" id="UP001594351">
    <property type="component" value="Unassembled WGS sequence"/>
</dbReference>
<sequence>PEAYNSEQLENIRCKLLQFNVLSWGIDGAPDRIRIVWQIFDLTSEQKALLDKVFRRYLNEISDIF</sequence>
<proteinExistence type="predicted"/>
<gene>
    <name evidence="1" type="ORF">ACFL27_21055</name>
</gene>